<dbReference type="Proteomes" id="UP000683417">
    <property type="component" value="Unassembled WGS sequence"/>
</dbReference>
<reference evidence="1" key="1">
    <citation type="submission" date="2020-10" db="EMBL/GenBank/DDBJ databases">
        <authorList>
            <person name="Muller C M."/>
        </authorList>
    </citation>
    <scope>NUCLEOTIDE SEQUENCE</scope>
    <source>
        <strain evidence="1">THUN-12</strain>
    </source>
</reference>
<protein>
    <submittedName>
        <fullName evidence="1">BgTH12-07011</fullName>
    </submittedName>
</protein>
<organism evidence="1 2">
    <name type="scientific">Blumeria graminis f. sp. triticale</name>
    <dbReference type="NCBI Taxonomy" id="1689686"/>
    <lineage>
        <taxon>Eukaryota</taxon>
        <taxon>Fungi</taxon>
        <taxon>Dikarya</taxon>
        <taxon>Ascomycota</taxon>
        <taxon>Pezizomycotina</taxon>
        <taxon>Leotiomycetes</taxon>
        <taxon>Erysiphales</taxon>
        <taxon>Erysiphaceae</taxon>
        <taxon>Blumeria</taxon>
    </lineage>
</organism>
<dbReference type="EMBL" id="CAJHIT010000010">
    <property type="protein sequence ID" value="CAD6506080.1"/>
    <property type="molecule type" value="Genomic_DNA"/>
</dbReference>
<comment type="caution">
    <text evidence="1">The sequence shown here is derived from an EMBL/GenBank/DDBJ whole genome shotgun (WGS) entry which is preliminary data.</text>
</comment>
<accession>A0A9W4D733</accession>
<gene>
    <name evidence="1" type="ORF">BGTH12_LOCUS7438</name>
</gene>
<evidence type="ECO:0000313" key="2">
    <source>
        <dbReference type="Proteomes" id="UP000683417"/>
    </source>
</evidence>
<evidence type="ECO:0000313" key="1">
    <source>
        <dbReference type="EMBL" id="CAD6506080.1"/>
    </source>
</evidence>
<name>A0A9W4D733_BLUGR</name>
<sequence>MESPDLMDSLNSLQSMINLVAKTGKSFRSFNTSDSKSRFAAHTKVCNSLPNAIEKFHLAVDVLECEILQSKAALLDELGSLKLKQQTYENSCIVDNTNKSTADGLNGSILDGDTTNPEKENIASMAQASPKVPYSEPLELTATEPAQIFHDRNDDPPAVIDSPSQCSKSQVLKVENHSINLELKNEEPMALSLKTDTFQEISMDSLFGISPQEVINIISDSGPEEMVIDPKPLAAVTQIKNPSYNKNSSFGHSNLEPIPQFFDMANFHTTADSSKSITNGNEQVLLHDQNMNISTQNLPPDMNGMTTPDDNLFDDLFFGDDTEDINGI</sequence>
<dbReference type="AlphaFoldDB" id="A0A9W4D733"/>
<proteinExistence type="predicted"/>